<dbReference type="GeneID" id="65311006"/>
<dbReference type="InterPro" id="IPR030662">
    <property type="entry name" value="DPH6/MJ0570"/>
</dbReference>
<name>A0A1H0NJY4_9CLOT</name>
<organism evidence="3 4">
    <name type="scientific">Clostridium gasigenes</name>
    <dbReference type="NCBI Taxonomy" id="94869"/>
    <lineage>
        <taxon>Bacteria</taxon>
        <taxon>Bacillati</taxon>
        <taxon>Bacillota</taxon>
        <taxon>Clostridia</taxon>
        <taxon>Eubacteriales</taxon>
        <taxon>Clostridiaceae</taxon>
        <taxon>Clostridium</taxon>
    </lineage>
</organism>
<dbReference type="Gene3D" id="3.90.1490.10">
    <property type="entry name" value="putative n-type atp pyrophosphatase, domain 2"/>
    <property type="match status" value="1"/>
</dbReference>
<evidence type="ECO:0000313" key="2">
    <source>
        <dbReference type="EMBL" id="MBB6716709.1"/>
    </source>
</evidence>
<dbReference type="PANTHER" id="PTHR12196">
    <property type="entry name" value="DOMAIN OF UNKNOWN FUNCTION 71 DUF71 -CONTAINING PROTEIN"/>
    <property type="match status" value="1"/>
</dbReference>
<dbReference type="OrthoDB" id="3572539at2"/>
<accession>A0A1H0NJY4</accession>
<keyword evidence="2" id="KW-0436">Ligase</keyword>
<reference evidence="3 4" key="1">
    <citation type="submission" date="2016-10" db="EMBL/GenBank/DDBJ databases">
        <authorList>
            <person name="de Groot N.N."/>
        </authorList>
    </citation>
    <scope>NUCLEOTIDE SEQUENCE [LARGE SCALE GENOMIC DNA]</scope>
    <source>
        <strain evidence="3 4">DSM 12272</strain>
    </source>
</reference>
<dbReference type="InterPro" id="IPR014729">
    <property type="entry name" value="Rossmann-like_a/b/a_fold"/>
</dbReference>
<dbReference type="GO" id="GO:0017183">
    <property type="term" value="P:protein histidyl modification to diphthamide"/>
    <property type="evidence" value="ECO:0007669"/>
    <property type="project" value="TreeGrafter"/>
</dbReference>
<sequence>MSKKFIMSYSCGKDSTLALNRMIENGHTPVALLITVDKNLCRSWFHGVPENLLHNVSESLNIPLLLVKCEGAEYADAFKNTLLLAKNELGVEACVFGDIDLEAHRTWCTDRCNEVEIEAIFPLWNEDREGLTHEFIDRGFKTVLKNVKLEFLKEEFLGKILTKEVVSDIKATGADPCGENGEYHTFVYDGPLFKFPIKFKTQGNITNGTHGFLDIVDEDNGK</sequence>
<dbReference type="Gene3D" id="3.40.50.620">
    <property type="entry name" value="HUPs"/>
    <property type="match status" value="1"/>
</dbReference>
<evidence type="ECO:0000259" key="1">
    <source>
        <dbReference type="Pfam" id="PF01902"/>
    </source>
</evidence>
<proteinExistence type="predicted"/>
<dbReference type="GO" id="GO:0017178">
    <property type="term" value="F:diphthine-ammonia ligase activity"/>
    <property type="evidence" value="ECO:0007669"/>
    <property type="project" value="UniProtKB-EC"/>
</dbReference>
<dbReference type="AlphaFoldDB" id="A0A1H0NJY4"/>
<dbReference type="EC" id="6.3.1.14" evidence="2"/>
<dbReference type="EMBL" id="FNJM01000001">
    <property type="protein sequence ID" value="SDO93087.1"/>
    <property type="molecule type" value="Genomic_DNA"/>
</dbReference>
<dbReference type="InterPro" id="IPR002761">
    <property type="entry name" value="Diphthami_syn_dom"/>
</dbReference>
<keyword evidence="4" id="KW-1185">Reference proteome</keyword>
<dbReference type="NCBIfam" id="TIGR00290">
    <property type="entry name" value="MJ0570_dom"/>
    <property type="match status" value="1"/>
</dbReference>
<protein>
    <submittedName>
        <fullName evidence="2">Diphthine--ammonia ligase</fullName>
        <ecNumber evidence="2">6.3.1.14</ecNumber>
    </submittedName>
    <submittedName>
        <fullName evidence="3">MJ0570-related uncharacterized domain-containing protein</fullName>
    </submittedName>
</protein>
<dbReference type="Proteomes" id="UP000585258">
    <property type="component" value="Unassembled WGS sequence"/>
</dbReference>
<dbReference type="Proteomes" id="UP000198597">
    <property type="component" value="Unassembled WGS sequence"/>
</dbReference>
<evidence type="ECO:0000313" key="4">
    <source>
        <dbReference type="Proteomes" id="UP000198597"/>
    </source>
</evidence>
<dbReference type="CDD" id="cd01994">
    <property type="entry name" value="AANH_PF0828-like"/>
    <property type="match status" value="1"/>
</dbReference>
<dbReference type="Pfam" id="PF01902">
    <property type="entry name" value="Diphthami_syn_2"/>
    <property type="match status" value="1"/>
</dbReference>
<dbReference type="STRING" id="94869.SAMN04488529_101857"/>
<feature type="domain" description="Diphthamide synthase" evidence="1">
    <location>
        <begin position="4"/>
        <end position="215"/>
    </location>
</feature>
<evidence type="ECO:0000313" key="3">
    <source>
        <dbReference type="EMBL" id="SDO93087.1"/>
    </source>
</evidence>
<dbReference type="PANTHER" id="PTHR12196:SF2">
    <property type="entry name" value="DIPHTHINE--AMMONIA LIGASE"/>
    <property type="match status" value="1"/>
</dbReference>
<dbReference type="RefSeq" id="WP_089966151.1">
    <property type="nucleotide sequence ID" value="NZ_CP071376.1"/>
</dbReference>
<gene>
    <name evidence="2" type="ORF">H7E68_18650</name>
    <name evidence="3" type="ORF">SAMN04488529_101857</name>
</gene>
<reference evidence="2 5" key="2">
    <citation type="submission" date="2020-08" db="EMBL/GenBank/DDBJ databases">
        <title>Clostridia isolated from Swiss meat.</title>
        <authorList>
            <person name="Wambui J."/>
            <person name="Stevens M.J.A."/>
            <person name="Stephan R."/>
        </authorList>
    </citation>
    <scope>NUCLEOTIDE SEQUENCE [LARGE SCALE GENOMIC DNA]</scope>
    <source>
        <strain evidence="2 5">CM001</strain>
    </source>
</reference>
<evidence type="ECO:0000313" key="5">
    <source>
        <dbReference type="Proteomes" id="UP000585258"/>
    </source>
</evidence>
<dbReference type="EMBL" id="JACKWY010000019">
    <property type="protein sequence ID" value="MBB6716709.1"/>
    <property type="molecule type" value="Genomic_DNA"/>
</dbReference>
<dbReference type="SUPFAM" id="SSF52402">
    <property type="entry name" value="Adenine nucleotide alpha hydrolases-like"/>
    <property type="match status" value="1"/>
</dbReference>